<organism evidence="1 2">
    <name type="scientific">Rhodoferax lithotrophicus</name>
    <dbReference type="NCBI Taxonomy" id="2798804"/>
    <lineage>
        <taxon>Bacteria</taxon>
        <taxon>Pseudomonadati</taxon>
        <taxon>Pseudomonadota</taxon>
        <taxon>Betaproteobacteria</taxon>
        <taxon>Burkholderiales</taxon>
        <taxon>Comamonadaceae</taxon>
        <taxon>Rhodoferax</taxon>
    </lineage>
</organism>
<evidence type="ECO:0000313" key="2">
    <source>
        <dbReference type="Proteomes" id="UP000824366"/>
    </source>
</evidence>
<proteinExistence type="predicted"/>
<evidence type="ECO:0000313" key="1">
    <source>
        <dbReference type="EMBL" id="BCO29505.1"/>
    </source>
</evidence>
<name>A0ABM7MT32_9BURK</name>
<dbReference type="Proteomes" id="UP000824366">
    <property type="component" value="Chromosome"/>
</dbReference>
<protein>
    <submittedName>
        <fullName evidence="1">Uncharacterized protein</fullName>
    </submittedName>
</protein>
<sequence length="41" mass="4606">MYFITSNLIASNALYKSARGHFGIEIDHAEAVRFVPLALRL</sequence>
<reference evidence="1 2" key="1">
    <citation type="journal article" date="2021" name="Microbiol. Spectr.">
        <title>A Single Bacterium Capable of Oxidation and Reduction of Iron at Circumneutral pH.</title>
        <authorList>
            <person name="Kato S."/>
            <person name="Ohkuma M."/>
        </authorList>
    </citation>
    <scope>NUCLEOTIDE SEQUENCE [LARGE SCALE GENOMIC DNA]</scope>
    <source>
        <strain evidence="1 2">MIZ03</strain>
    </source>
</reference>
<gene>
    <name evidence="1" type="ORF">MIZ03_4428</name>
</gene>
<accession>A0ABM7MT32</accession>
<dbReference type="EMBL" id="AP024238">
    <property type="protein sequence ID" value="BCO29505.1"/>
    <property type="molecule type" value="Genomic_DNA"/>
</dbReference>
<keyword evidence="2" id="KW-1185">Reference proteome</keyword>